<dbReference type="GO" id="GO:0030198">
    <property type="term" value="P:extracellular matrix organization"/>
    <property type="evidence" value="ECO:0007669"/>
    <property type="project" value="TreeGrafter"/>
</dbReference>
<dbReference type="Pfam" id="PF01391">
    <property type="entry name" value="Collagen"/>
    <property type="match status" value="1"/>
</dbReference>
<dbReference type="PANTHER" id="PTHR24023">
    <property type="entry name" value="COLLAGEN ALPHA"/>
    <property type="match status" value="1"/>
</dbReference>
<feature type="signal peptide" evidence="2">
    <location>
        <begin position="1"/>
        <end position="22"/>
    </location>
</feature>
<protein>
    <recommendedName>
        <fullName evidence="5">LamG domain-containing protein</fullName>
    </recommendedName>
</protein>
<dbReference type="InterPro" id="IPR050149">
    <property type="entry name" value="Collagen_superfamily"/>
</dbReference>
<proteinExistence type="predicted"/>
<organism evidence="3 4">
    <name type="scientific">Shewanella hanedai</name>
    <name type="common">Alteromonas hanedai</name>
    <dbReference type="NCBI Taxonomy" id="25"/>
    <lineage>
        <taxon>Bacteria</taxon>
        <taxon>Pseudomonadati</taxon>
        <taxon>Pseudomonadota</taxon>
        <taxon>Gammaproteobacteria</taxon>
        <taxon>Alteromonadales</taxon>
        <taxon>Shewanellaceae</taxon>
        <taxon>Shewanella</taxon>
    </lineage>
</organism>
<dbReference type="Proteomes" id="UP000318126">
    <property type="component" value="Unassembled WGS sequence"/>
</dbReference>
<dbReference type="GO" id="GO:0005615">
    <property type="term" value="C:extracellular space"/>
    <property type="evidence" value="ECO:0007669"/>
    <property type="project" value="TreeGrafter"/>
</dbReference>
<dbReference type="InterPro" id="IPR013320">
    <property type="entry name" value="ConA-like_dom_sf"/>
</dbReference>
<evidence type="ECO:0000313" key="3">
    <source>
        <dbReference type="EMBL" id="TRY16251.1"/>
    </source>
</evidence>
<dbReference type="AlphaFoldDB" id="A0A553JUX7"/>
<evidence type="ECO:0000256" key="2">
    <source>
        <dbReference type="SAM" id="SignalP"/>
    </source>
</evidence>
<dbReference type="Pfam" id="PF13385">
    <property type="entry name" value="Laminin_G_3"/>
    <property type="match status" value="1"/>
</dbReference>
<comment type="caution">
    <text evidence="3">The sequence shown here is derived from an EMBL/GenBank/DDBJ whole genome shotgun (WGS) entry which is preliminary data.</text>
</comment>
<dbReference type="OrthoDB" id="6316268at2"/>
<evidence type="ECO:0000313" key="4">
    <source>
        <dbReference type="Proteomes" id="UP000318126"/>
    </source>
</evidence>
<keyword evidence="2" id="KW-0732">Signal</keyword>
<evidence type="ECO:0000256" key="1">
    <source>
        <dbReference type="SAM" id="MobiDB-lite"/>
    </source>
</evidence>
<feature type="chain" id="PRO_5022246241" description="LamG domain-containing protein" evidence="2">
    <location>
        <begin position="23"/>
        <end position="467"/>
    </location>
</feature>
<dbReference type="InterPro" id="IPR008160">
    <property type="entry name" value="Collagen"/>
</dbReference>
<dbReference type="GO" id="GO:0030020">
    <property type="term" value="F:extracellular matrix structural constituent conferring tensile strength"/>
    <property type="evidence" value="ECO:0007669"/>
    <property type="project" value="TreeGrafter"/>
</dbReference>
<dbReference type="PANTHER" id="PTHR24023:SF1095">
    <property type="entry name" value="EGF-LIKE DOMAIN-CONTAINING PROTEIN"/>
    <property type="match status" value="1"/>
</dbReference>
<dbReference type="SUPFAM" id="SSF49899">
    <property type="entry name" value="Concanavalin A-like lectins/glucanases"/>
    <property type="match status" value="1"/>
</dbReference>
<feature type="compositionally biased region" description="Gly residues" evidence="1">
    <location>
        <begin position="359"/>
        <end position="368"/>
    </location>
</feature>
<dbReference type="GO" id="GO:0031012">
    <property type="term" value="C:extracellular matrix"/>
    <property type="evidence" value="ECO:0007669"/>
    <property type="project" value="TreeGrafter"/>
</dbReference>
<feature type="region of interest" description="Disordered" evidence="1">
    <location>
        <begin position="334"/>
        <end position="417"/>
    </location>
</feature>
<reference evidence="4" key="1">
    <citation type="submission" date="2019-07" db="EMBL/GenBank/DDBJ databases">
        <title>Shewanella sp. YLB-08 draft genomic sequence.</title>
        <authorList>
            <person name="Yu L."/>
        </authorList>
    </citation>
    <scope>NUCLEOTIDE SEQUENCE [LARGE SCALE GENOMIC DNA]</scope>
    <source>
        <strain evidence="4">JCM 20706</strain>
    </source>
</reference>
<keyword evidence="4" id="KW-1185">Reference proteome</keyword>
<feature type="compositionally biased region" description="Polar residues" evidence="1">
    <location>
        <begin position="408"/>
        <end position="417"/>
    </location>
</feature>
<accession>A0A553JUX7</accession>
<dbReference type="EMBL" id="VKGK01000001">
    <property type="protein sequence ID" value="TRY16251.1"/>
    <property type="molecule type" value="Genomic_DNA"/>
</dbReference>
<sequence length="467" mass="46299">MKLKLQFLAPALCMLAAASVTANEFGAYYSFEGQGNGFRDTSSNDNNGYFLNSSGGSYTLDGRNGVALDKDVLVVGTMPSHKKDMPFTISAWVKTSELQGNHPLVSKLAAGSNQGFSINLSPQGLIFNLMDQTVSGISVSTSGLPALTGWTHIATTYSGSGKASGVKVYVNGLEQETTVLTDNLELQTNTFAPLYIGGSIREPAPFPGAIDEVLIAPNAYSIGQIGCLATFGSDCATAIGLGPRGEQGTVGPKGLPGLLGNAGSRGIQGPDGEQGAVGPAGEVGSQGGRGAIGPIGAQGAVGASGANGSNGVNGSAGAAGAKGPRGRIGLAGIQGDIGATGATGPRGVTGLRGEQGDTGPRGGQGAQGPSGARGVTGSVGATGRRGIDGPIGNQGARGSTGGRGAVGPTSSIGGSRGNTGLSAVQYYSSSSLHTLRTQKAGTPGARGPQGYQGYRGRCICQGSRCYL</sequence>
<gene>
    <name evidence="3" type="ORF">FN961_01065</name>
</gene>
<evidence type="ECO:0008006" key="5">
    <source>
        <dbReference type="Google" id="ProtNLM"/>
    </source>
</evidence>
<name>A0A553JUX7_SHEHA</name>
<dbReference type="RefSeq" id="WP_143562697.1">
    <property type="nucleotide sequence ID" value="NZ_BMPL01000001.1"/>
</dbReference>
<dbReference type="Gene3D" id="2.60.120.200">
    <property type="match status" value="1"/>
</dbReference>